<dbReference type="EMBL" id="HG970333">
    <property type="protein sequence ID" value="CEF78259.1"/>
    <property type="molecule type" value="Genomic_DNA"/>
</dbReference>
<evidence type="ECO:0000313" key="6">
    <source>
        <dbReference type="Proteomes" id="UP000070720"/>
    </source>
</evidence>
<evidence type="ECO:0000313" key="5">
    <source>
        <dbReference type="EnsemblFungi" id="CEF78259"/>
    </source>
</evidence>
<accession>A0A098DH12</accession>
<reference evidence="5 6" key="2">
    <citation type="journal article" date="2010" name="Nature">
        <title>Comparative genomics reveals mobile pathogenicity chromosomes in Fusarium.</title>
        <authorList>
            <person name="Ma L.J."/>
            <person name="van der Does H.C."/>
            <person name="Borkovich K.A."/>
            <person name="Coleman J.J."/>
            <person name="Daboussi M.J."/>
            <person name="Di Pietro A."/>
            <person name="Dufresne M."/>
            <person name="Freitag M."/>
            <person name="Grabherr M."/>
            <person name="Henrissat B."/>
            <person name="Houterman P.M."/>
            <person name="Kang S."/>
            <person name="Shim W.B."/>
            <person name="Woloshuk C."/>
            <person name="Xie X."/>
            <person name="Xu J.R."/>
            <person name="Antoniw J."/>
            <person name="Baker S.E."/>
            <person name="Bluhm B.H."/>
            <person name="Breakspear A."/>
            <person name="Brown D.W."/>
            <person name="Butchko R.A."/>
            <person name="Chapman S."/>
            <person name="Coulson R."/>
            <person name="Coutinho P.M."/>
            <person name="Danchin E.G."/>
            <person name="Diener A."/>
            <person name="Gale L.R."/>
            <person name="Gardiner D.M."/>
            <person name="Goff S."/>
            <person name="Hammond-Kosack K.E."/>
            <person name="Hilburn K."/>
            <person name="Hua-Van A."/>
            <person name="Jonkers W."/>
            <person name="Kazan K."/>
            <person name="Kodira C.D."/>
            <person name="Koehrsen M."/>
            <person name="Kumar L."/>
            <person name="Lee Y.H."/>
            <person name="Li L."/>
            <person name="Manners J.M."/>
            <person name="Miranda-Saavedra D."/>
            <person name="Mukherjee M."/>
            <person name="Park G."/>
            <person name="Park J."/>
            <person name="Park S.Y."/>
            <person name="Proctor R.H."/>
            <person name="Regev A."/>
            <person name="Ruiz-Roldan M.C."/>
            <person name="Sain D."/>
            <person name="Sakthikumar S."/>
            <person name="Sykes S."/>
            <person name="Schwartz D.C."/>
            <person name="Turgeon B.G."/>
            <person name="Wapinski I."/>
            <person name="Yoder O."/>
            <person name="Young S."/>
            <person name="Zeng Q."/>
            <person name="Zhou S."/>
            <person name="Galagan J."/>
            <person name="Cuomo C.A."/>
            <person name="Kistler H.C."/>
            <person name="Rep M."/>
        </authorList>
    </citation>
    <scope>GENOME REANNOTATION</scope>
    <source>
        <strain evidence="6">ATCC MYA-4620 / CBS 123657 / FGSC 9075 / NRRL 31084 / PH-1</strain>
        <strain evidence="5">PH-1 / ATCC MYA-4620 / FGSC 9075 / NRRL 31084</strain>
    </source>
</reference>
<dbReference type="InParanoid" id="A0A098DH12"/>
<organism evidence="4 6">
    <name type="scientific">Gibberella zeae (strain ATCC MYA-4620 / CBS 123657 / FGSC 9075 / NRRL 31084 / PH-1)</name>
    <name type="common">Wheat head blight fungus</name>
    <name type="synonym">Fusarium graminearum</name>
    <dbReference type="NCBI Taxonomy" id="229533"/>
    <lineage>
        <taxon>Eukaryota</taxon>
        <taxon>Fungi</taxon>
        <taxon>Dikarya</taxon>
        <taxon>Ascomycota</taxon>
        <taxon>Pezizomycotina</taxon>
        <taxon>Sordariomycetes</taxon>
        <taxon>Hypocreomycetidae</taxon>
        <taxon>Hypocreales</taxon>
        <taxon>Nectriaceae</taxon>
        <taxon>Fusarium</taxon>
    </lineage>
</organism>
<reference evidence="4 6" key="3">
    <citation type="journal article" date="2015" name="BMC Genomics">
        <title>The completed genome sequence of the pathogenic ascomycete fungus Fusarium graminearum.</title>
        <authorList>
            <person name="King R."/>
            <person name="Urban M."/>
            <person name="Hammond-Kosack M.C."/>
            <person name="Hassani-Pak K."/>
            <person name="Hammond-Kosack K.E."/>
        </authorList>
    </citation>
    <scope>NUCLEOTIDE SEQUENCE [LARGE SCALE GENOMIC DNA]</scope>
    <source>
        <strain evidence="6">ATCC MYA-4620 / CBS 123657 / FGSC 9075 / NRRL 31084 / PH-1</strain>
        <strain evidence="4">PH-1</strain>
    </source>
</reference>
<evidence type="ECO:0000313" key="4">
    <source>
        <dbReference type="EMBL" id="CEF78259.1"/>
    </source>
</evidence>
<dbReference type="Proteomes" id="UP000070720">
    <property type="component" value="Chromosome 2"/>
</dbReference>
<sequence length="434" mass="48158">MGTPSLGADSLIDQAESFKAFLGLNQPEPGDRFFLVMGLTGAGKSTFISNCTGHNVVVGHGLYSCTNSIGVYQYTSHGQRIFLIDTPGFNDTTRSDIDTLEILATYLGASYANGVRISGIITLYPISNNRMAGSNLRSLAILNAVSGFASNDNLAIVTTMWPESSSSIEKTILEERELELLTKYEFFGDLVNRGAATFRHYDRGYSKVGSARRIVDSLARKLNGHSPGVLQLQREVVDEKKNLGETTAGIAAAEYLYKARLEHDNHLKQLNTELERTSTGSDEEYYLQLLELKAEVDKEIQQTEQGRQALVKTMVDLHQTETKSLKQRISNLQSQFEAEVQNNEMMLRDVQESYDALQKEVARLTNHPQQQQLVARRTKPHQKALRKAQKDAEKSRRDHQRVQEYTKEIVGGVMNGIAASAVAGVMGGLMCTVM</sequence>
<accession>A0A0E0S434</accession>
<name>A0A098DH12_GIBZE</name>
<feature type="compositionally biased region" description="Basic residues" evidence="2">
    <location>
        <begin position="376"/>
        <end position="387"/>
    </location>
</feature>
<feature type="domain" description="G" evidence="3">
    <location>
        <begin position="35"/>
        <end position="90"/>
    </location>
</feature>
<dbReference type="EnsemblFungi" id="CEF78259">
    <property type="protein sequence ID" value="CEF78259"/>
    <property type="gene ID" value="FGRRES_16265_M"/>
</dbReference>
<protein>
    <submittedName>
        <fullName evidence="4">Chromosome 2, complete genome</fullName>
    </submittedName>
</protein>
<dbReference type="CDD" id="cd00882">
    <property type="entry name" value="Ras_like_GTPase"/>
    <property type="match status" value="1"/>
</dbReference>
<dbReference type="AlphaFoldDB" id="A0A098DH12"/>
<dbReference type="GO" id="GO:0005525">
    <property type="term" value="F:GTP binding"/>
    <property type="evidence" value="ECO:0007669"/>
    <property type="project" value="InterPro"/>
</dbReference>
<reference evidence="5 6" key="1">
    <citation type="journal article" date="2007" name="Science">
        <title>The Fusarium graminearum genome reveals a link between localized polymorphism and pathogen specialization.</title>
        <authorList>
            <person name="Cuomo C.A."/>
            <person name="Gueldener U."/>
            <person name="Xu J.-R."/>
            <person name="Trail F."/>
            <person name="Turgeon B.G."/>
            <person name="Di Pietro A."/>
            <person name="Walton J.D."/>
            <person name="Ma L.-J."/>
            <person name="Baker S.E."/>
            <person name="Rep M."/>
            <person name="Adam G."/>
            <person name="Antoniw J."/>
            <person name="Baldwin T."/>
            <person name="Calvo S.E."/>
            <person name="Chang Y.-L."/>
            <person name="DeCaprio D."/>
            <person name="Gale L.R."/>
            <person name="Gnerre S."/>
            <person name="Goswami R.S."/>
            <person name="Hammond-Kosack K."/>
            <person name="Harris L.J."/>
            <person name="Hilburn K."/>
            <person name="Kennell J.C."/>
            <person name="Kroken S."/>
            <person name="Magnuson J.K."/>
            <person name="Mannhaupt G."/>
            <person name="Mauceli E.W."/>
            <person name="Mewes H.-W."/>
            <person name="Mitterbauer R."/>
            <person name="Muehlbauer G."/>
            <person name="Muensterkoetter M."/>
            <person name="Nelson D."/>
            <person name="O'Donnell K."/>
            <person name="Ouellet T."/>
            <person name="Qi W."/>
            <person name="Quesneville H."/>
            <person name="Roncero M.I.G."/>
            <person name="Seong K.-Y."/>
            <person name="Tetko I.V."/>
            <person name="Urban M."/>
            <person name="Waalwijk C."/>
            <person name="Ward T.J."/>
            <person name="Yao J."/>
            <person name="Birren B.W."/>
            <person name="Kistler H.C."/>
        </authorList>
    </citation>
    <scope>NUCLEOTIDE SEQUENCE [LARGE SCALE GENOMIC DNA]</scope>
    <source>
        <strain evidence="6">ATCC MYA-4620 / CBS 123657 / FGSC 9075 / NRRL 31084 / PH-1</strain>
        <strain evidence="5">PH-1 / ATCC MYA-4620 / FGSC 9075 / NRRL 31084</strain>
    </source>
</reference>
<keyword evidence="1" id="KW-0175">Coiled coil</keyword>
<dbReference type="InterPro" id="IPR027417">
    <property type="entry name" value="P-loop_NTPase"/>
</dbReference>
<dbReference type="Pfam" id="PF01926">
    <property type="entry name" value="MMR_HSR1"/>
    <property type="match status" value="1"/>
</dbReference>
<dbReference type="InterPro" id="IPR006073">
    <property type="entry name" value="GTP-bd"/>
</dbReference>
<evidence type="ECO:0000256" key="2">
    <source>
        <dbReference type="SAM" id="MobiDB-lite"/>
    </source>
</evidence>
<dbReference type="SUPFAM" id="SSF52540">
    <property type="entry name" value="P-loop containing nucleoside triphosphate hydrolases"/>
    <property type="match status" value="1"/>
</dbReference>
<dbReference type="Gene3D" id="3.40.50.300">
    <property type="entry name" value="P-loop containing nucleotide triphosphate hydrolases"/>
    <property type="match status" value="1"/>
</dbReference>
<evidence type="ECO:0000256" key="1">
    <source>
        <dbReference type="SAM" id="Coils"/>
    </source>
</evidence>
<proteinExistence type="predicted"/>
<feature type="compositionally biased region" description="Basic and acidic residues" evidence="2">
    <location>
        <begin position="388"/>
        <end position="401"/>
    </location>
</feature>
<reference evidence="5" key="4">
    <citation type="submission" date="2017-01" db="UniProtKB">
        <authorList>
            <consortium name="EnsemblFungi"/>
        </authorList>
    </citation>
    <scope>IDENTIFICATION</scope>
    <source>
        <strain evidence="5">PH-1 / ATCC MYA-4620 / FGSC 9075 / NRRL 31084</strain>
    </source>
</reference>
<keyword evidence="6" id="KW-1185">Reference proteome</keyword>
<feature type="region of interest" description="Disordered" evidence="2">
    <location>
        <begin position="369"/>
        <end position="401"/>
    </location>
</feature>
<evidence type="ECO:0000259" key="3">
    <source>
        <dbReference type="Pfam" id="PF01926"/>
    </source>
</evidence>
<dbReference type="VEuPathDB" id="FungiDB:FGRAMPH1_01G12913"/>
<gene>
    <name evidence="4" type="ORF">FGRAMPH1_01T12913</name>
</gene>
<feature type="coiled-coil region" evidence="1">
    <location>
        <begin position="315"/>
        <end position="367"/>
    </location>
</feature>